<feature type="compositionally biased region" description="Basic residues" evidence="1">
    <location>
        <begin position="99"/>
        <end position="113"/>
    </location>
</feature>
<accession>A0A6C0ECT1</accession>
<protein>
    <submittedName>
        <fullName evidence="2">Uncharacterized protein</fullName>
    </submittedName>
</protein>
<name>A0A6C0ECT1_9ZZZZ</name>
<evidence type="ECO:0000256" key="1">
    <source>
        <dbReference type="SAM" id="MobiDB-lite"/>
    </source>
</evidence>
<dbReference type="AlphaFoldDB" id="A0A6C0ECT1"/>
<feature type="region of interest" description="Disordered" evidence="1">
    <location>
        <begin position="91"/>
        <end position="116"/>
    </location>
</feature>
<sequence>MNANYRKEYDNYLKCINKKCKTSFNKYRDLVKTKLDSGKNILELSEDPEVKESLKKFTEERNRVCNNPFLKYQTALKTSFNISGVNHNNTVDTINVSRRNNKSKKNTKKKSNKNNKALKALKVLKDAK</sequence>
<organism evidence="2">
    <name type="scientific">viral metagenome</name>
    <dbReference type="NCBI Taxonomy" id="1070528"/>
    <lineage>
        <taxon>unclassified sequences</taxon>
        <taxon>metagenomes</taxon>
        <taxon>organismal metagenomes</taxon>
    </lineage>
</organism>
<dbReference type="EMBL" id="MN739758">
    <property type="protein sequence ID" value="QHT25175.1"/>
    <property type="molecule type" value="Genomic_DNA"/>
</dbReference>
<proteinExistence type="predicted"/>
<reference evidence="2" key="1">
    <citation type="journal article" date="2020" name="Nature">
        <title>Giant virus diversity and host interactions through global metagenomics.</title>
        <authorList>
            <person name="Schulz F."/>
            <person name="Roux S."/>
            <person name="Paez-Espino D."/>
            <person name="Jungbluth S."/>
            <person name="Walsh D.A."/>
            <person name="Denef V.J."/>
            <person name="McMahon K.D."/>
            <person name="Konstantinidis K.T."/>
            <person name="Eloe-Fadrosh E.A."/>
            <person name="Kyrpides N.C."/>
            <person name="Woyke T."/>
        </authorList>
    </citation>
    <scope>NUCLEOTIDE SEQUENCE</scope>
    <source>
        <strain evidence="2">GVMAG-M-3300023179-150</strain>
    </source>
</reference>
<evidence type="ECO:0000313" key="2">
    <source>
        <dbReference type="EMBL" id="QHT25175.1"/>
    </source>
</evidence>